<keyword evidence="6" id="KW-0067">ATP-binding</keyword>
<feature type="domain" description="ABC transporter" evidence="8">
    <location>
        <begin position="31"/>
        <end position="277"/>
    </location>
</feature>
<dbReference type="Pfam" id="PF08352">
    <property type="entry name" value="oligo_HPY"/>
    <property type="match status" value="1"/>
</dbReference>
<dbReference type="PANTHER" id="PTHR43297">
    <property type="entry name" value="OLIGOPEPTIDE TRANSPORT ATP-BINDING PROTEIN APPD"/>
    <property type="match status" value="1"/>
</dbReference>
<evidence type="ECO:0000256" key="6">
    <source>
        <dbReference type="ARBA" id="ARBA00022840"/>
    </source>
</evidence>
<reference evidence="9 10" key="1">
    <citation type="journal article" date="2011" name="J. Bacteriol.">
        <title>Complete genome sequence of the industrial strain Ketogulonicigenium vulgare WSH-001.</title>
        <authorList>
            <person name="Liu L."/>
            <person name="Li Y."/>
            <person name="Zhang J."/>
            <person name="Zhou Z."/>
            <person name="Liu J."/>
            <person name="Li X."/>
            <person name="Zhou J."/>
            <person name="Du G."/>
            <person name="Wang L."/>
            <person name="Chen J."/>
        </authorList>
    </citation>
    <scope>NUCLEOTIDE SEQUENCE [LARGE SCALE GENOMIC DNA]</scope>
    <source>
        <strain evidence="9 10">WSH-001</strain>
    </source>
</reference>
<dbReference type="FunFam" id="3.40.50.300:FF:000016">
    <property type="entry name" value="Oligopeptide ABC transporter ATP-binding component"/>
    <property type="match status" value="1"/>
</dbReference>
<keyword evidence="3" id="KW-0813">Transport</keyword>
<dbReference type="Gene3D" id="3.40.50.300">
    <property type="entry name" value="P-loop containing nucleotide triphosphate hydrolases"/>
    <property type="match status" value="1"/>
</dbReference>
<evidence type="ECO:0000256" key="2">
    <source>
        <dbReference type="ARBA" id="ARBA00005417"/>
    </source>
</evidence>
<evidence type="ECO:0000256" key="7">
    <source>
        <dbReference type="ARBA" id="ARBA00023136"/>
    </source>
</evidence>
<comment type="subcellular location">
    <subcellularLocation>
        <location evidence="1">Cell inner membrane</location>
        <topology evidence="1">Peripheral membrane protein</topology>
    </subcellularLocation>
</comment>
<keyword evidence="10" id="KW-1185">Reference proteome</keyword>
<dbReference type="Pfam" id="PF00005">
    <property type="entry name" value="ABC_tran"/>
    <property type="match status" value="1"/>
</dbReference>
<dbReference type="HOGENOM" id="CLU_000604_1_23_5"/>
<dbReference type="InterPro" id="IPR003593">
    <property type="entry name" value="AAA+_ATPase"/>
</dbReference>
<dbReference type="GO" id="GO:0005524">
    <property type="term" value="F:ATP binding"/>
    <property type="evidence" value="ECO:0007669"/>
    <property type="project" value="UniProtKB-KW"/>
</dbReference>
<keyword evidence="7" id="KW-0472">Membrane</keyword>
<proteinExistence type="inferred from homology"/>
<name>F9Y950_KETVW</name>
<dbReference type="InterPro" id="IPR050388">
    <property type="entry name" value="ABC_Ni/Peptide_Import"/>
</dbReference>
<dbReference type="SMART" id="SM00382">
    <property type="entry name" value="AAA"/>
    <property type="match status" value="1"/>
</dbReference>
<dbReference type="PROSITE" id="PS00211">
    <property type="entry name" value="ABC_TRANSPORTER_1"/>
    <property type="match status" value="1"/>
</dbReference>
<dbReference type="AlphaFoldDB" id="F9Y950"/>
<dbReference type="SUPFAM" id="SSF52540">
    <property type="entry name" value="P-loop containing nucleoside triphosphate hydrolases"/>
    <property type="match status" value="1"/>
</dbReference>
<evidence type="ECO:0000313" key="10">
    <source>
        <dbReference type="Proteomes" id="UP000000692"/>
    </source>
</evidence>
<accession>F9Y950</accession>
<dbReference type="PANTHER" id="PTHR43297:SF2">
    <property type="entry name" value="DIPEPTIDE TRANSPORT ATP-BINDING PROTEIN DPPD"/>
    <property type="match status" value="1"/>
</dbReference>
<comment type="similarity">
    <text evidence="2">Belongs to the ABC transporter superfamily.</text>
</comment>
<organism evidence="9 10">
    <name type="scientific">Ketogulonicigenium vulgare (strain WSH-001)</name>
    <dbReference type="NCBI Taxonomy" id="759362"/>
    <lineage>
        <taxon>Bacteria</taxon>
        <taxon>Pseudomonadati</taxon>
        <taxon>Pseudomonadota</taxon>
        <taxon>Alphaproteobacteria</taxon>
        <taxon>Rhodobacterales</taxon>
        <taxon>Roseobacteraceae</taxon>
        <taxon>Ketogulonicigenium</taxon>
    </lineage>
</organism>
<dbReference type="GO" id="GO:0055085">
    <property type="term" value="P:transmembrane transport"/>
    <property type="evidence" value="ECO:0007669"/>
    <property type="project" value="UniProtKB-ARBA"/>
</dbReference>
<keyword evidence="5" id="KW-0547">Nucleotide-binding</keyword>
<dbReference type="GO" id="GO:0005886">
    <property type="term" value="C:plasma membrane"/>
    <property type="evidence" value="ECO:0007669"/>
    <property type="project" value="UniProtKB-SubCell"/>
</dbReference>
<dbReference type="InterPro" id="IPR027417">
    <property type="entry name" value="P-loop_NTPase"/>
</dbReference>
<evidence type="ECO:0000256" key="4">
    <source>
        <dbReference type="ARBA" id="ARBA00022475"/>
    </source>
</evidence>
<dbReference type="CDD" id="cd03257">
    <property type="entry name" value="ABC_NikE_OppD_transporters"/>
    <property type="match status" value="1"/>
</dbReference>
<evidence type="ECO:0000256" key="1">
    <source>
        <dbReference type="ARBA" id="ARBA00004417"/>
    </source>
</evidence>
<protein>
    <submittedName>
        <fullName evidence="9">ABC-type dipeptide/oligopeptide/nickel transport system ATPase component-like protein</fullName>
    </submittedName>
</protein>
<keyword evidence="4" id="KW-1003">Cell membrane</keyword>
<dbReference type="PROSITE" id="PS50893">
    <property type="entry name" value="ABC_TRANSPORTER_2"/>
    <property type="match status" value="1"/>
</dbReference>
<dbReference type="OrthoDB" id="7957282at2"/>
<gene>
    <name evidence="9" type="ordered locus">KVU_1428</name>
</gene>
<evidence type="ECO:0000256" key="3">
    <source>
        <dbReference type="ARBA" id="ARBA00022448"/>
    </source>
</evidence>
<evidence type="ECO:0000259" key="8">
    <source>
        <dbReference type="PROSITE" id="PS50893"/>
    </source>
</evidence>
<dbReference type="InterPro" id="IPR003439">
    <property type="entry name" value="ABC_transporter-like_ATP-bd"/>
</dbReference>
<dbReference type="NCBIfam" id="TIGR01727">
    <property type="entry name" value="oligo_HPY"/>
    <property type="match status" value="1"/>
</dbReference>
<sequence length="353" mass="37965">MNFIYMKFRMTNISNMKTYSPSNPSSAVIEVRDLSISFAGPQLPDLVSEVSFSVSKGETLCLVGESGCGKSITSLAVMGLLPDTARIKGQALFNGNDLFTMAERAIEDVRGDDVAMIFQEPMTSLNPAYTIGAQIGEAVTRHRGLTGSAMRAEVVAIMRRVGIPAPEKRFGYYPHQMSGGQRQRVMIAMALVNKPHLLIADEPTTALDVTIQSQILQLLKQLQQETGTAVVLITHDLRVVAEVGDRVAVMYAGRVVETGPVQQIFEDPQHPYTVGLFGATPAMGKRAGKLATIEGTVPAQANLTAGCRFAPRCPLASATCATLPPLRAIDHPGHMVSCWHAPIESYALQLAAS</sequence>
<dbReference type="InterPro" id="IPR013563">
    <property type="entry name" value="Oligopep_ABC_C"/>
</dbReference>
<dbReference type="GO" id="GO:0015833">
    <property type="term" value="P:peptide transport"/>
    <property type="evidence" value="ECO:0007669"/>
    <property type="project" value="InterPro"/>
</dbReference>
<dbReference type="Proteomes" id="UP000000692">
    <property type="component" value="Chromosome"/>
</dbReference>
<dbReference type="InterPro" id="IPR017871">
    <property type="entry name" value="ABC_transporter-like_CS"/>
</dbReference>
<evidence type="ECO:0000313" key="9">
    <source>
        <dbReference type="EMBL" id="AEM41267.1"/>
    </source>
</evidence>
<evidence type="ECO:0000256" key="5">
    <source>
        <dbReference type="ARBA" id="ARBA00022741"/>
    </source>
</evidence>
<dbReference type="GO" id="GO:0016887">
    <property type="term" value="F:ATP hydrolysis activity"/>
    <property type="evidence" value="ECO:0007669"/>
    <property type="project" value="InterPro"/>
</dbReference>
<dbReference type="KEGG" id="kvl:KVU_1428"/>
<dbReference type="EMBL" id="CP002018">
    <property type="protein sequence ID" value="AEM41267.1"/>
    <property type="molecule type" value="Genomic_DNA"/>
</dbReference>
<dbReference type="eggNOG" id="COG0444">
    <property type="taxonomic scope" value="Bacteria"/>
</dbReference>